<organism evidence="2 3">
    <name type="scientific">Caulifigura coniformis</name>
    <dbReference type="NCBI Taxonomy" id="2527983"/>
    <lineage>
        <taxon>Bacteria</taxon>
        <taxon>Pseudomonadati</taxon>
        <taxon>Planctomycetota</taxon>
        <taxon>Planctomycetia</taxon>
        <taxon>Planctomycetales</taxon>
        <taxon>Planctomycetaceae</taxon>
        <taxon>Caulifigura</taxon>
    </lineage>
</organism>
<dbReference type="AlphaFoldDB" id="A0A517SF02"/>
<proteinExistence type="predicted"/>
<sequence length="61" mass="6276">MSARNAGCSPGSGGGAGQKPSAAKARARRYEALQAAKKCARAHLTPLTTWGPFHRKGVARG</sequence>
<feature type="region of interest" description="Disordered" evidence="1">
    <location>
        <begin position="1"/>
        <end position="28"/>
    </location>
</feature>
<dbReference type="EMBL" id="CP036271">
    <property type="protein sequence ID" value="QDT54667.1"/>
    <property type="molecule type" value="Genomic_DNA"/>
</dbReference>
<evidence type="ECO:0000313" key="3">
    <source>
        <dbReference type="Proteomes" id="UP000315700"/>
    </source>
</evidence>
<dbReference type="Proteomes" id="UP000315700">
    <property type="component" value="Chromosome"/>
</dbReference>
<accession>A0A517SF02</accession>
<dbReference type="KEGG" id="ccos:Pan44_27020"/>
<keyword evidence="3" id="KW-1185">Reference proteome</keyword>
<evidence type="ECO:0000256" key="1">
    <source>
        <dbReference type="SAM" id="MobiDB-lite"/>
    </source>
</evidence>
<reference evidence="2 3" key="1">
    <citation type="submission" date="2019-02" db="EMBL/GenBank/DDBJ databases">
        <title>Deep-cultivation of Planctomycetes and their phenomic and genomic characterization uncovers novel biology.</title>
        <authorList>
            <person name="Wiegand S."/>
            <person name="Jogler M."/>
            <person name="Boedeker C."/>
            <person name="Pinto D."/>
            <person name="Vollmers J."/>
            <person name="Rivas-Marin E."/>
            <person name="Kohn T."/>
            <person name="Peeters S.H."/>
            <person name="Heuer A."/>
            <person name="Rast P."/>
            <person name="Oberbeckmann S."/>
            <person name="Bunk B."/>
            <person name="Jeske O."/>
            <person name="Meyerdierks A."/>
            <person name="Storesund J.E."/>
            <person name="Kallscheuer N."/>
            <person name="Luecker S."/>
            <person name="Lage O.M."/>
            <person name="Pohl T."/>
            <person name="Merkel B.J."/>
            <person name="Hornburger P."/>
            <person name="Mueller R.-W."/>
            <person name="Bruemmer F."/>
            <person name="Labrenz M."/>
            <person name="Spormann A.M."/>
            <person name="Op den Camp H."/>
            <person name="Overmann J."/>
            <person name="Amann R."/>
            <person name="Jetten M.S.M."/>
            <person name="Mascher T."/>
            <person name="Medema M.H."/>
            <person name="Devos D.P."/>
            <person name="Kaster A.-K."/>
            <person name="Ovreas L."/>
            <person name="Rohde M."/>
            <person name="Galperin M.Y."/>
            <person name="Jogler C."/>
        </authorList>
    </citation>
    <scope>NUCLEOTIDE SEQUENCE [LARGE SCALE GENOMIC DNA]</scope>
    <source>
        <strain evidence="2 3">Pan44</strain>
    </source>
</reference>
<protein>
    <submittedName>
        <fullName evidence="2">Uncharacterized protein</fullName>
    </submittedName>
</protein>
<name>A0A517SF02_9PLAN</name>
<dbReference type="InParanoid" id="A0A517SF02"/>
<gene>
    <name evidence="2" type="ORF">Pan44_27020</name>
</gene>
<dbReference type="RefSeq" id="WP_145030505.1">
    <property type="nucleotide sequence ID" value="NZ_CP036271.1"/>
</dbReference>
<evidence type="ECO:0000313" key="2">
    <source>
        <dbReference type="EMBL" id="QDT54667.1"/>
    </source>
</evidence>